<dbReference type="InterPro" id="IPR037027">
    <property type="entry name" value="YqgF/RNaseH-like_dom_sf"/>
</dbReference>
<dbReference type="EMBL" id="CAEZXN010000002">
    <property type="protein sequence ID" value="CAB4684911.1"/>
    <property type="molecule type" value="Genomic_DNA"/>
</dbReference>
<dbReference type="EMBL" id="CAEZXB010000003">
    <property type="protein sequence ID" value="CAB4669211.1"/>
    <property type="molecule type" value="Genomic_DNA"/>
</dbReference>
<dbReference type="PANTHER" id="PTHR33317">
    <property type="entry name" value="POLYNUCLEOTIDYL TRANSFERASE, RIBONUCLEASE H-LIKE SUPERFAMILY PROTEIN"/>
    <property type="match status" value="1"/>
</dbReference>
<evidence type="ECO:0000313" key="8">
    <source>
        <dbReference type="EMBL" id="CAB4843337.1"/>
    </source>
</evidence>
<dbReference type="EMBL" id="CAFBRC010000053">
    <property type="protein sequence ID" value="CAB5076046.1"/>
    <property type="molecule type" value="Genomic_DNA"/>
</dbReference>
<keyword evidence="3" id="KW-0540">Nuclease</keyword>
<evidence type="ECO:0000313" key="9">
    <source>
        <dbReference type="EMBL" id="CAB5076046.1"/>
    </source>
</evidence>
<reference evidence="6" key="1">
    <citation type="submission" date="2020-05" db="EMBL/GenBank/DDBJ databases">
        <authorList>
            <person name="Chiriac C."/>
            <person name="Salcher M."/>
            <person name="Ghai R."/>
            <person name="Kavagutti S V."/>
        </authorList>
    </citation>
    <scope>NUCLEOTIDE SEQUENCE</scope>
</reference>
<dbReference type="GO" id="GO:0016787">
    <property type="term" value="F:hydrolase activity"/>
    <property type="evidence" value="ECO:0007669"/>
    <property type="project" value="UniProtKB-KW"/>
</dbReference>
<dbReference type="GO" id="GO:0000967">
    <property type="term" value="P:rRNA 5'-end processing"/>
    <property type="evidence" value="ECO:0007669"/>
    <property type="project" value="TreeGrafter"/>
</dbReference>
<evidence type="ECO:0000256" key="1">
    <source>
        <dbReference type="ARBA" id="ARBA00022490"/>
    </source>
</evidence>
<name>A0A6J6M548_9ZZZZ</name>
<dbReference type="NCBIfam" id="TIGR00250">
    <property type="entry name" value="RNAse_H_YqgF"/>
    <property type="match status" value="1"/>
</dbReference>
<keyword evidence="1" id="KW-0963">Cytoplasm</keyword>
<protein>
    <submittedName>
        <fullName evidence="6">Unannotated protein</fullName>
    </submittedName>
</protein>
<keyword evidence="2" id="KW-0690">Ribosome biogenesis</keyword>
<dbReference type="HAMAP" id="MF_00651">
    <property type="entry name" value="Nuclease_YqgF"/>
    <property type="match status" value="1"/>
</dbReference>
<dbReference type="CDD" id="cd16964">
    <property type="entry name" value="YqgF"/>
    <property type="match status" value="1"/>
</dbReference>
<accession>A0A6J6M548</accession>
<dbReference type="InterPro" id="IPR012337">
    <property type="entry name" value="RNaseH-like_sf"/>
</dbReference>
<dbReference type="InterPro" id="IPR006641">
    <property type="entry name" value="YqgF/RNaseH-like_dom"/>
</dbReference>
<evidence type="ECO:0000256" key="3">
    <source>
        <dbReference type="ARBA" id="ARBA00022722"/>
    </source>
</evidence>
<dbReference type="InterPro" id="IPR005227">
    <property type="entry name" value="YqgF"/>
</dbReference>
<sequence>MRLGRRLGIDYGSVRVGVAICDPHGLLATPYETLPTNTSVADILRIVREEEVIEIVLGLPRHLNGSEGASAELVRAFAEELRASQVPIRFVDERSTTLSAASHLRQSGRTAKNSKSIIDQATAVIILQGALDAERNGRLPGEVLV</sequence>
<dbReference type="EMBL" id="CAFBAA010000019">
    <property type="protein sequence ID" value="CAB4843337.1"/>
    <property type="molecule type" value="Genomic_DNA"/>
</dbReference>
<evidence type="ECO:0000256" key="4">
    <source>
        <dbReference type="ARBA" id="ARBA00022801"/>
    </source>
</evidence>
<evidence type="ECO:0000313" key="6">
    <source>
        <dbReference type="EMBL" id="CAB4669211.1"/>
    </source>
</evidence>
<dbReference type="GO" id="GO:0005829">
    <property type="term" value="C:cytosol"/>
    <property type="evidence" value="ECO:0007669"/>
    <property type="project" value="TreeGrafter"/>
</dbReference>
<dbReference type="Pfam" id="PF03652">
    <property type="entry name" value="RuvX"/>
    <property type="match status" value="1"/>
</dbReference>
<evidence type="ECO:0000313" key="7">
    <source>
        <dbReference type="EMBL" id="CAB4684911.1"/>
    </source>
</evidence>
<proteinExistence type="inferred from homology"/>
<dbReference type="Gene3D" id="3.30.420.140">
    <property type="entry name" value="YqgF/RNase H-like domain"/>
    <property type="match status" value="1"/>
</dbReference>
<organism evidence="6">
    <name type="scientific">freshwater metagenome</name>
    <dbReference type="NCBI Taxonomy" id="449393"/>
    <lineage>
        <taxon>unclassified sequences</taxon>
        <taxon>metagenomes</taxon>
        <taxon>ecological metagenomes</taxon>
    </lineage>
</organism>
<dbReference type="SUPFAM" id="SSF53098">
    <property type="entry name" value="Ribonuclease H-like"/>
    <property type="match status" value="1"/>
</dbReference>
<dbReference type="PANTHER" id="PTHR33317:SF4">
    <property type="entry name" value="POLYNUCLEOTIDYL TRANSFERASE, RIBONUCLEASE H-LIKE SUPERFAMILY PROTEIN"/>
    <property type="match status" value="1"/>
</dbReference>
<evidence type="ECO:0000259" key="5">
    <source>
        <dbReference type="SMART" id="SM00732"/>
    </source>
</evidence>
<feature type="domain" description="YqgF/RNase H-like" evidence="5">
    <location>
        <begin position="4"/>
        <end position="100"/>
    </location>
</feature>
<gene>
    <name evidence="6" type="ORF">UFOPK2342_00331</name>
    <name evidence="7" type="ORF">UFOPK2423_00199</name>
    <name evidence="8" type="ORF">UFOPK3266_00860</name>
    <name evidence="9" type="ORF">UFOPK4367_00905</name>
</gene>
<dbReference type="SMART" id="SM00732">
    <property type="entry name" value="YqgFc"/>
    <property type="match status" value="1"/>
</dbReference>
<keyword evidence="4" id="KW-0378">Hydrolase</keyword>
<dbReference type="AlphaFoldDB" id="A0A6J6M548"/>
<dbReference type="GO" id="GO:0004518">
    <property type="term" value="F:nuclease activity"/>
    <property type="evidence" value="ECO:0007669"/>
    <property type="project" value="UniProtKB-KW"/>
</dbReference>
<evidence type="ECO:0000256" key="2">
    <source>
        <dbReference type="ARBA" id="ARBA00022517"/>
    </source>
</evidence>